<evidence type="ECO:0000313" key="3">
    <source>
        <dbReference type="Proteomes" id="UP000037540"/>
    </source>
</evidence>
<accession>A0A9Q1V031</accession>
<protein>
    <submittedName>
        <fullName evidence="2">(Fe-S)-binding protein</fullName>
    </submittedName>
</protein>
<dbReference type="InterPro" id="IPR017896">
    <property type="entry name" value="4Fe4S_Fe-S-bd"/>
</dbReference>
<dbReference type="PANTHER" id="PTHR42895:SF1">
    <property type="entry name" value="IRON-SULFUR CLUSTER PROTEIN"/>
    <property type="match status" value="1"/>
</dbReference>
<dbReference type="PANTHER" id="PTHR42895">
    <property type="entry name" value="IRON-SULFUR CLUSTER-BINDING PROTEIN-RELATED"/>
    <property type="match status" value="1"/>
</dbReference>
<name>A0A9Q1V031_CLOBO</name>
<organism evidence="2 3">
    <name type="scientific">Clostridium botulinum</name>
    <dbReference type="NCBI Taxonomy" id="1491"/>
    <lineage>
        <taxon>Bacteria</taxon>
        <taxon>Bacillati</taxon>
        <taxon>Bacillota</taxon>
        <taxon>Clostridia</taxon>
        <taxon>Eubacteriales</taxon>
        <taxon>Clostridiaceae</taxon>
        <taxon>Clostridium</taxon>
    </lineage>
</organism>
<gene>
    <name evidence="2" type="ORF">ADU74_01430</name>
</gene>
<reference evidence="2 3" key="1">
    <citation type="submission" date="2015-07" db="EMBL/GenBank/DDBJ databases">
        <title>Draft genome sequences of 17 French Clostridium botulinum group III.</title>
        <authorList>
            <person name="Woudstra C."/>
            <person name="Le Marechal C."/>
            <person name="Souillard R."/>
            <person name="Bayon-Auboyer M.-H."/>
            <person name="Dessouter D."/>
            <person name="Fach P."/>
        </authorList>
    </citation>
    <scope>NUCLEOTIDE SEQUENCE [LARGE SCALE GENOMIC DNA]</scope>
    <source>
        <strain evidence="2 3">12LNRI-CD</strain>
    </source>
</reference>
<dbReference type="PROSITE" id="PS51379">
    <property type="entry name" value="4FE4S_FER_2"/>
    <property type="match status" value="2"/>
</dbReference>
<dbReference type="Gene3D" id="3.30.70.20">
    <property type="match status" value="1"/>
</dbReference>
<dbReference type="OrthoDB" id="9795268at2"/>
<sequence length="245" mass="27535">MKRKIVFIDKDKCNGCGICVKACHEGAIEVIEGKAKLVSDEYCDGLGDCLSTCPVDAIQIIEREADKYNEEVVKERIKKRENQIQINNMPCGCPGIMERKIDRKSMKVTKTKDMKAEKETIISELSQWPVQLKLINPHSKFLEDAELLIAADCTAYAYANFHKDFIKGHITIIGCPKLDDIEYYKEKISEILICNNIKSIKVIRMTVPCCGGIVNMVKESILKSNIVIPYSEVVVDTDGTIVSNL</sequence>
<feature type="domain" description="4Fe-4S ferredoxin-type" evidence="1">
    <location>
        <begin position="4"/>
        <end position="33"/>
    </location>
</feature>
<comment type="caution">
    <text evidence="2">The sequence shown here is derived from an EMBL/GenBank/DDBJ whole genome shotgun (WGS) entry which is preliminary data.</text>
</comment>
<dbReference type="EMBL" id="LGVR01000005">
    <property type="protein sequence ID" value="KOA90162.1"/>
    <property type="molecule type" value="Genomic_DNA"/>
</dbReference>
<dbReference type="RefSeq" id="WP_013726494.1">
    <property type="nucleotide sequence ID" value="NZ_LGVO01000031.1"/>
</dbReference>
<dbReference type="SUPFAM" id="SSF54862">
    <property type="entry name" value="4Fe-4S ferredoxins"/>
    <property type="match status" value="1"/>
</dbReference>
<evidence type="ECO:0000259" key="1">
    <source>
        <dbReference type="PROSITE" id="PS51379"/>
    </source>
</evidence>
<dbReference type="Proteomes" id="UP000037540">
    <property type="component" value="Unassembled WGS sequence"/>
</dbReference>
<feature type="domain" description="4Fe-4S ferredoxin-type" evidence="1">
    <location>
        <begin position="34"/>
        <end position="63"/>
    </location>
</feature>
<dbReference type="Pfam" id="PF14697">
    <property type="entry name" value="Fer4_21"/>
    <property type="match status" value="1"/>
</dbReference>
<proteinExistence type="predicted"/>
<dbReference type="AlphaFoldDB" id="A0A9Q1V031"/>
<evidence type="ECO:0000313" key="2">
    <source>
        <dbReference type="EMBL" id="KOA90162.1"/>
    </source>
</evidence>
<dbReference type="InterPro" id="IPR052911">
    <property type="entry name" value="Corrinoid_activation_enz"/>
</dbReference>